<keyword evidence="5" id="KW-0325">Glycoprotein</keyword>
<dbReference type="FunFam" id="2.60.40.1930:FF:000001">
    <property type="entry name" value="CD109 isoform 3"/>
    <property type="match status" value="1"/>
</dbReference>
<dbReference type="PANTHER" id="PTHR11412:SF185">
    <property type="entry name" value="ALPHA-2-MACROGLOBULIN-LIKE PROTEIN 1"/>
    <property type="match status" value="1"/>
</dbReference>
<dbReference type="InterPro" id="IPR041555">
    <property type="entry name" value="MG3"/>
</dbReference>
<protein>
    <submittedName>
        <fullName evidence="8">A2ML1 protein</fullName>
    </submittedName>
</protein>
<dbReference type="Gene3D" id="2.60.40.1930">
    <property type="match status" value="1"/>
</dbReference>
<proteinExistence type="inferred from homology"/>
<name>A0A7L0ENX5_TROML</name>
<keyword evidence="3" id="KW-0732">Signal</keyword>
<feature type="domain" description="Macroglobulin" evidence="7">
    <location>
        <begin position="189"/>
        <end position="273"/>
    </location>
</feature>
<dbReference type="GO" id="GO:0004867">
    <property type="term" value="F:serine-type endopeptidase inhibitor activity"/>
    <property type="evidence" value="ECO:0007669"/>
    <property type="project" value="UniProtKB-KW"/>
</dbReference>
<evidence type="ECO:0000313" key="9">
    <source>
        <dbReference type="Proteomes" id="UP000550660"/>
    </source>
</evidence>
<evidence type="ECO:0000256" key="5">
    <source>
        <dbReference type="ARBA" id="ARBA00023180"/>
    </source>
</evidence>
<dbReference type="Pfam" id="PF17791">
    <property type="entry name" value="MG3"/>
    <property type="match status" value="1"/>
</dbReference>
<dbReference type="InterPro" id="IPR050473">
    <property type="entry name" value="A2M/Complement_sys"/>
</dbReference>
<evidence type="ECO:0000256" key="1">
    <source>
        <dbReference type="ARBA" id="ARBA00010952"/>
    </source>
</evidence>
<dbReference type="Proteomes" id="UP000550660">
    <property type="component" value="Unassembled WGS sequence"/>
</dbReference>
<feature type="domain" description="Macroglobulin" evidence="6">
    <location>
        <begin position="97"/>
        <end position="179"/>
    </location>
</feature>
<keyword evidence="4" id="KW-0722">Serine protease inhibitor</keyword>
<dbReference type="AlphaFoldDB" id="A0A7L0ENX5"/>
<comment type="similarity">
    <text evidence="1">Belongs to the protease inhibitor I39 (alpha-2-macroglobulin) family.</text>
</comment>
<keyword evidence="9" id="KW-1185">Reference proteome</keyword>
<evidence type="ECO:0000256" key="3">
    <source>
        <dbReference type="ARBA" id="ARBA00022729"/>
    </source>
</evidence>
<keyword evidence="2" id="KW-0646">Protease inhibitor</keyword>
<dbReference type="OrthoDB" id="9998011at2759"/>
<dbReference type="PANTHER" id="PTHR11412">
    <property type="entry name" value="MACROGLOBULIN / COMPLEMENT"/>
    <property type="match status" value="1"/>
</dbReference>
<evidence type="ECO:0000259" key="7">
    <source>
        <dbReference type="Pfam" id="PF17791"/>
    </source>
</evidence>
<feature type="non-terminal residue" evidence="8">
    <location>
        <position position="1"/>
    </location>
</feature>
<dbReference type="InterPro" id="IPR002890">
    <property type="entry name" value="MG2"/>
</dbReference>
<reference evidence="8 9" key="1">
    <citation type="submission" date="2019-09" db="EMBL/GenBank/DDBJ databases">
        <title>Bird 10,000 Genomes (B10K) Project - Family phase.</title>
        <authorList>
            <person name="Zhang G."/>
        </authorList>
    </citation>
    <scope>NUCLEOTIDE SEQUENCE [LARGE SCALE GENOMIC DNA]</scope>
    <source>
        <strain evidence="8">B10K-DU-007-40</strain>
        <tissue evidence="8">Mixed tissue sample</tissue>
    </source>
</reference>
<evidence type="ECO:0000313" key="8">
    <source>
        <dbReference type="EMBL" id="NXJ84940.1"/>
    </source>
</evidence>
<dbReference type="Pfam" id="PF01835">
    <property type="entry name" value="MG2"/>
    <property type="match status" value="1"/>
</dbReference>
<evidence type="ECO:0000256" key="2">
    <source>
        <dbReference type="ARBA" id="ARBA00022690"/>
    </source>
</evidence>
<accession>A0A7L0ENX5</accession>
<gene>
    <name evidence="8" type="primary">A2ml1_2</name>
    <name evidence="8" type="ORF">TROMEL_R15649</name>
</gene>
<evidence type="ECO:0000259" key="6">
    <source>
        <dbReference type="Pfam" id="PF01835"/>
    </source>
</evidence>
<comment type="caution">
    <text evidence="8">The sequence shown here is derived from an EMBL/GenBank/DDBJ whole genome shotgun (WGS) entry which is preliminary data.</text>
</comment>
<dbReference type="EMBL" id="VXAG01001908">
    <property type="protein sequence ID" value="NXJ84940.1"/>
    <property type="molecule type" value="Genomic_DNA"/>
</dbReference>
<sequence>YVVLFPAVIYYPYVGKVHVHLMDLDEPVRVSLHLESSQEAPNMTVEQQGSGILQLNWPRFTNVRMYEIAKMHISIQGDSLQVYENRSVLVDAMELGTFVQTDKDIYKPGETVRFRIVRLDHNFIPSNTETVGPHVQDPTGNPVAQWREASPRQGIVDLSLSLAAEPVLGTYSIEVEKKTHHFSVVDSGLPHFDILIRLPRVVTEKDEKIPLDVCGRYPSGKTFRGRVEVRLCQFRESIRSPEESARVCAECRGQTGRDSCFSTQVPANYFNLTSFEFYGWLHAYASLQEEGTGMWHTAAKSCEIVPGKPTITFEHPDRFYKPGIPYTGTGEVRLSEDEDKAYLYNGIFCLSVYPFISGSKSFLKIRSVAKELPCGQPQQLWVDYFFSEKAPGIKLQNLEVVLLVS</sequence>
<evidence type="ECO:0000256" key="4">
    <source>
        <dbReference type="ARBA" id="ARBA00022900"/>
    </source>
</evidence>
<feature type="non-terminal residue" evidence="8">
    <location>
        <position position="405"/>
    </location>
</feature>
<organism evidence="8 9">
    <name type="scientific">Trogon melanurus</name>
    <name type="common">Black-tailed trogon</name>
    <dbReference type="NCBI Taxonomy" id="56311"/>
    <lineage>
        <taxon>Eukaryota</taxon>
        <taxon>Metazoa</taxon>
        <taxon>Chordata</taxon>
        <taxon>Craniata</taxon>
        <taxon>Vertebrata</taxon>
        <taxon>Euteleostomi</taxon>
        <taxon>Archelosauria</taxon>
        <taxon>Archosauria</taxon>
        <taxon>Dinosauria</taxon>
        <taxon>Saurischia</taxon>
        <taxon>Theropoda</taxon>
        <taxon>Coelurosauria</taxon>
        <taxon>Aves</taxon>
        <taxon>Neognathae</taxon>
        <taxon>Neoaves</taxon>
        <taxon>Telluraves</taxon>
        <taxon>Coraciimorphae</taxon>
        <taxon>Trogoniformes</taxon>
        <taxon>Trogonidae</taxon>
        <taxon>Trogon</taxon>
    </lineage>
</organism>